<dbReference type="AlphaFoldDB" id="A0A5C3LUD9"/>
<accession>A0A5C3LUD9</accession>
<sequence>MGSDFCSAPATSVDAECAFFTGCCQVNFMQHNMSSQTFKAQMAVGSWAKSPLFPGMEKITEYIQSRMNNSDNDFFET</sequence>
<evidence type="ECO:0000313" key="1">
    <source>
        <dbReference type="EMBL" id="TFK36013.1"/>
    </source>
</evidence>
<keyword evidence="2" id="KW-1185">Reference proteome</keyword>
<dbReference type="OrthoDB" id="3268424at2759"/>
<reference evidence="1 2" key="1">
    <citation type="journal article" date="2019" name="Nat. Ecol. Evol.">
        <title>Megaphylogeny resolves global patterns of mushroom evolution.</title>
        <authorList>
            <person name="Varga T."/>
            <person name="Krizsan K."/>
            <person name="Foldi C."/>
            <person name="Dima B."/>
            <person name="Sanchez-Garcia M."/>
            <person name="Sanchez-Ramirez S."/>
            <person name="Szollosi G.J."/>
            <person name="Szarkandi J.G."/>
            <person name="Papp V."/>
            <person name="Albert L."/>
            <person name="Andreopoulos W."/>
            <person name="Angelini C."/>
            <person name="Antonin V."/>
            <person name="Barry K.W."/>
            <person name="Bougher N.L."/>
            <person name="Buchanan P."/>
            <person name="Buyck B."/>
            <person name="Bense V."/>
            <person name="Catcheside P."/>
            <person name="Chovatia M."/>
            <person name="Cooper J."/>
            <person name="Damon W."/>
            <person name="Desjardin D."/>
            <person name="Finy P."/>
            <person name="Geml J."/>
            <person name="Haridas S."/>
            <person name="Hughes K."/>
            <person name="Justo A."/>
            <person name="Karasinski D."/>
            <person name="Kautmanova I."/>
            <person name="Kiss B."/>
            <person name="Kocsube S."/>
            <person name="Kotiranta H."/>
            <person name="LaButti K.M."/>
            <person name="Lechner B.E."/>
            <person name="Liimatainen K."/>
            <person name="Lipzen A."/>
            <person name="Lukacs Z."/>
            <person name="Mihaltcheva S."/>
            <person name="Morgado L.N."/>
            <person name="Niskanen T."/>
            <person name="Noordeloos M.E."/>
            <person name="Ohm R.A."/>
            <person name="Ortiz-Santana B."/>
            <person name="Ovrebo C."/>
            <person name="Racz N."/>
            <person name="Riley R."/>
            <person name="Savchenko A."/>
            <person name="Shiryaev A."/>
            <person name="Soop K."/>
            <person name="Spirin V."/>
            <person name="Szebenyi C."/>
            <person name="Tomsovsky M."/>
            <person name="Tulloss R.E."/>
            <person name="Uehling J."/>
            <person name="Grigoriev I.V."/>
            <person name="Vagvolgyi C."/>
            <person name="Papp T."/>
            <person name="Martin F.M."/>
            <person name="Miettinen O."/>
            <person name="Hibbett D.S."/>
            <person name="Nagy L.G."/>
        </authorList>
    </citation>
    <scope>NUCLEOTIDE SEQUENCE [LARGE SCALE GENOMIC DNA]</scope>
    <source>
        <strain evidence="1 2">CBS 166.37</strain>
    </source>
</reference>
<proteinExistence type="predicted"/>
<gene>
    <name evidence="1" type="ORF">BDQ12DRAFT_610783</name>
</gene>
<name>A0A5C3LUD9_9AGAR</name>
<organism evidence="1 2">
    <name type="scientific">Crucibulum laeve</name>
    <dbReference type="NCBI Taxonomy" id="68775"/>
    <lineage>
        <taxon>Eukaryota</taxon>
        <taxon>Fungi</taxon>
        <taxon>Dikarya</taxon>
        <taxon>Basidiomycota</taxon>
        <taxon>Agaricomycotina</taxon>
        <taxon>Agaricomycetes</taxon>
        <taxon>Agaricomycetidae</taxon>
        <taxon>Agaricales</taxon>
        <taxon>Agaricineae</taxon>
        <taxon>Nidulariaceae</taxon>
        <taxon>Crucibulum</taxon>
    </lineage>
</organism>
<dbReference type="EMBL" id="ML213617">
    <property type="protein sequence ID" value="TFK36013.1"/>
    <property type="molecule type" value="Genomic_DNA"/>
</dbReference>
<evidence type="ECO:0000313" key="2">
    <source>
        <dbReference type="Proteomes" id="UP000308652"/>
    </source>
</evidence>
<protein>
    <submittedName>
        <fullName evidence="1">Uncharacterized protein</fullName>
    </submittedName>
</protein>
<dbReference type="Proteomes" id="UP000308652">
    <property type="component" value="Unassembled WGS sequence"/>
</dbReference>